<feature type="domain" description="WWE" evidence="4">
    <location>
        <begin position="512"/>
        <end position="598"/>
    </location>
</feature>
<dbReference type="PROSITE" id="PS50918">
    <property type="entry name" value="WWE"/>
    <property type="match status" value="3"/>
</dbReference>
<feature type="domain" description="WWE" evidence="4">
    <location>
        <begin position="419"/>
        <end position="504"/>
    </location>
</feature>
<keyword evidence="6" id="KW-1185">Reference proteome</keyword>
<evidence type="ECO:0000256" key="1">
    <source>
        <dbReference type="SAM" id="Coils"/>
    </source>
</evidence>
<evidence type="ECO:0000259" key="4">
    <source>
        <dbReference type="PROSITE" id="PS50918"/>
    </source>
</evidence>
<feature type="region of interest" description="Disordered" evidence="2">
    <location>
        <begin position="1"/>
        <end position="122"/>
    </location>
</feature>
<evidence type="ECO:0000313" key="5">
    <source>
        <dbReference type="EMBL" id="CAH0365517.1"/>
    </source>
</evidence>
<gene>
    <name evidence="5" type="ORF">PECAL_1P19610</name>
</gene>
<dbReference type="SMART" id="SM00034">
    <property type="entry name" value="CLECT"/>
    <property type="match status" value="1"/>
</dbReference>
<dbReference type="PROSITE" id="PS50041">
    <property type="entry name" value="C_TYPE_LECTIN_2"/>
    <property type="match status" value="1"/>
</dbReference>
<evidence type="ECO:0000313" key="6">
    <source>
        <dbReference type="Proteomes" id="UP000789595"/>
    </source>
</evidence>
<feature type="domain" description="WWE" evidence="4">
    <location>
        <begin position="196"/>
        <end position="281"/>
    </location>
</feature>
<sequence length="601" mass="67019">MDYNAEHSLAPPPPPSAAPANLPPGCVTGAQAAAMAGHGGAPPPQYNSFTSPRSAAPPQPFDANGEPQQGFFPDAGAPPPPYTAQQPPPATNADGKVWGRKADGKTGWVTPKAGDMNDEGPSRAPVMPVAAVAPPVAQVVPMRALRKQFSGLTGVSGAFSGKDKEEELRQERAKLEADKLAFERQKLEAERKKLEEERARLAQPVAEDAKWYWEESPERLHLHQNLKRPHWVPYEAEATQKLERAWQSNQMSVPLNASYTANLTAMTQMKNLNGYKRRILRDARGVRDTSPPPPLAPLKVVTFDEKVEKLTCYYRLNEEQISYSEHERKARERGATVASIGSAEENEAVVRVARGQFCFIGALRIGGGNGPTSANWKWADGKPFQYTNWSRDEPNNYMGHEDRVMIMGNGKWNDIHQGWTGPAVYRFAGKPQWYWEESAERLRNHANLKPGTNFVPYSSNDNDKLEEMHMAHKPFCRLNPGYGVDLIKMQQTSMSTGYARRVIREASGPQVSSPPPVIKYDRSRVAWYWEESPERMGMHSLVKPPHWVRFDPATEDKLESALQCGNAGVMTVPGKYHADIKSMMQKNVNTGFGRRIFRELA</sequence>
<organism evidence="5 6">
    <name type="scientific">Pelagomonas calceolata</name>
    <dbReference type="NCBI Taxonomy" id="35677"/>
    <lineage>
        <taxon>Eukaryota</taxon>
        <taxon>Sar</taxon>
        <taxon>Stramenopiles</taxon>
        <taxon>Ochrophyta</taxon>
        <taxon>Pelagophyceae</taxon>
        <taxon>Pelagomonadales</taxon>
        <taxon>Pelagomonadaceae</taxon>
        <taxon>Pelagomonas</taxon>
    </lineage>
</organism>
<dbReference type="InterPro" id="IPR004170">
    <property type="entry name" value="WWE_dom"/>
</dbReference>
<dbReference type="AlphaFoldDB" id="A0A8J2S6F0"/>
<dbReference type="InterPro" id="IPR050111">
    <property type="entry name" value="C-type_lectin/snaclec_domain"/>
</dbReference>
<accession>A0A8J2S6F0</accession>
<dbReference type="SUPFAM" id="SSF56436">
    <property type="entry name" value="C-type lectin-like"/>
    <property type="match status" value="1"/>
</dbReference>
<dbReference type="Pfam" id="PF02825">
    <property type="entry name" value="WWE"/>
    <property type="match status" value="3"/>
</dbReference>
<feature type="domain" description="C-type lectin" evidence="3">
    <location>
        <begin position="312"/>
        <end position="414"/>
    </location>
</feature>
<dbReference type="OrthoDB" id="10255512at2759"/>
<dbReference type="InterPro" id="IPR037197">
    <property type="entry name" value="WWE_dom_sf"/>
</dbReference>
<dbReference type="Gene3D" id="3.30.720.50">
    <property type="match status" value="3"/>
</dbReference>
<dbReference type="Proteomes" id="UP000789595">
    <property type="component" value="Unassembled WGS sequence"/>
</dbReference>
<evidence type="ECO:0008006" key="7">
    <source>
        <dbReference type="Google" id="ProtNLM"/>
    </source>
</evidence>
<dbReference type="EMBL" id="CAKKNE010000001">
    <property type="protein sequence ID" value="CAH0365517.1"/>
    <property type="molecule type" value="Genomic_DNA"/>
</dbReference>
<dbReference type="Gene3D" id="3.10.100.10">
    <property type="entry name" value="Mannose-Binding Protein A, subunit A"/>
    <property type="match status" value="1"/>
</dbReference>
<dbReference type="InterPro" id="IPR016186">
    <property type="entry name" value="C-type_lectin-like/link_sf"/>
</dbReference>
<dbReference type="InterPro" id="IPR016187">
    <property type="entry name" value="CTDL_fold"/>
</dbReference>
<evidence type="ECO:0000256" key="2">
    <source>
        <dbReference type="SAM" id="MobiDB-lite"/>
    </source>
</evidence>
<name>A0A8J2S6F0_9STRA</name>
<dbReference type="SMART" id="SM00678">
    <property type="entry name" value="WWE"/>
    <property type="match status" value="1"/>
</dbReference>
<dbReference type="Pfam" id="PF00059">
    <property type="entry name" value="Lectin_C"/>
    <property type="match status" value="1"/>
</dbReference>
<dbReference type="GO" id="GO:0008270">
    <property type="term" value="F:zinc ion binding"/>
    <property type="evidence" value="ECO:0007669"/>
    <property type="project" value="InterPro"/>
</dbReference>
<feature type="compositionally biased region" description="Low complexity" evidence="2">
    <location>
        <begin position="18"/>
        <end position="36"/>
    </location>
</feature>
<protein>
    <recommendedName>
        <fullName evidence="7">C-type lectin domain-containing protein</fullName>
    </recommendedName>
</protein>
<feature type="coiled-coil region" evidence="1">
    <location>
        <begin position="165"/>
        <end position="204"/>
    </location>
</feature>
<dbReference type="SUPFAM" id="SSF117839">
    <property type="entry name" value="WWE domain"/>
    <property type="match status" value="3"/>
</dbReference>
<keyword evidence="1" id="KW-0175">Coiled coil</keyword>
<dbReference type="PANTHER" id="PTHR22803">
    <property type="entry name" value="MANNOSE, PHOSPHOLIPASE, LECTIN RECEPTOR RELATED"/>
    <property type="match status" value="1"/>
</dbReference>
<feature type="compositionally biased region" description="Pro residues" evidence="2">
    <location>
        <begin position="76"/>
        <end position="90"/>
    </location>
</feature>
<comment type="caution">
    <text evidence="5">The sequence shown here is derived from an EMBL/GenBank/DDBJ whole genome shotgun (WGS) entry which is preliminary data.</text>
</comment>
<reference evidence="5" key="1">
    <citation type="submission" date="2021-11" db="EMBL/GenBank/DDBJ databases">
        <authorList>
            <consortium name="Genoscope - CEA"/>
            <person name="William W."/>
        </authorList>
    </citation>
    <scope>NUCLEOTIDE SEQUENCE</scope>
</reference>
<proteinExistence type="predicted"/>
<dbReference type="InterPro" id="IPR001304">
    <property type="entry name" value="C-type_lectin-like"/>
</dbReference>
<evidence type="ECO:0000259" key="3">
    <source>
        <dbReference type="PROSITE" id="PS50041"/>
    </source>
</evidence>
<dbReference type="InterPro" id="IPR018123">
    <property type="entry name" value="WWE-dom_subgr"/>
</dbReference>